<accession>A0ABM7V8P7</accession>
<dbReference type="CDD" id="cd03801">
    <property type="entry name" value="GT4_PimA-like"/>
    <property type="match status" value="1"/>
</dbReference>
<organism evidence="2 3">
    <name type="scientific">Candidatus Hydrogenosomobacter endosymbioticus</name>
    <dbReference type="NCBI Taxonomy" id="2558174"/>
    <lineage>
        <taxon>Bacteria</taxon>
        <taxon>Pseudomonadati</taxon>
        <taxon>Pseudomonadota</taxon>
        <taxon>Alphaproteobacteria</taxon>
        <taxon>Holosporales</taxon>
        <taxon>Holosporaceae</taxon>
        <taxon>Candidatus Hydrogenosomobacter</taxon>
    </lineage>
</organism>
<name>A0ABM7V8P7_9PROT</name>
<dbReference type="GO" id="GO:0016740">
    <property type="term" value="F:transferase activity"/>
    <property type="evidence" value="ECO:0007669"/>
    <property type="project" value="UniProtKB-KW"/>
</dbReference>
<keyword evidence="2" id="KW-0808">Transferase</keyword>
<gene>
    <name evidence="2" type="ORF">HYD_2750</name>
</gene>
<evidence type="ECO:0000259" key="1">
    <source>
        <dbReference type="Pfam" id="PF00534"/>
    </source>
</evidence>
<dbReference type="SUPFAM" id="SSF53756">
    <property type="entry name" value="UDP-Glycosyltransferase/glycogen phosphorylase"/>
    <property type="match status" value="1"/>
</dbReference>
<evidence type="ECO:0000313" key="3">
    <source>
        <dbReference type="Proteomes" id="UP001320209"/>
    </source>
</evidence>
<keyword evidence="3" id="KW-1185">Reference proteome</keyword>
<dbReference type="Proteomes" id="UP001320209">
    <property type="component" value="Chromosome"/>
</dbReference>
<protein>
    <submittedName>
        <fullName evidence="2">Glycosyl transferase</fullName>
    </submittedName>
</protein>
<reference evidence="2" key="1">
    <citation type="submission" date="2021-10" db="EMBL/GenBank/DDBJ databases">
        <title>Genome Sequence of The Candidatus Hydrogeosomobacter endosymbioticus, an Intracellular Bacterial Symbiont of the Anaerobic Ciliate GW7.</title>
        <authorList>
            <person name="Shiohama Y."/>
            <person name="Shinzato N."/>
        </authorList>
    </citation>
    <scope>NUCLEOTIDE SEQUENCE [LARGE SCALE GENOMIC DNA]</scope>
    <source>
        <strain evidence="2">200920</strain>
    </source>
</reference>
<dbReference type="InterPro" id="IPR050194">
    <property type="entry name" value="Glycosyltransferase_grp1"/>
</dbReference>
<dbReference type="Gene3D" id="3.40.50.2000">
    <property type="entry name" value="Glycogen Phosphorylase B"/>
    <property type="match status" value="2"/>
</dbReference>
<dbReference type="PANTHER" id="PTHR45947:SF3">
    <property type="entry name" value="SULFOQUINOVOSYL TRANSFERASE SQD2"/>
    <property type="match status" value="1"/>
</dbReference>
<proteinExistence type="predicted"/>
<dbReference type="RefSeq" id="WP_236865616.1">
    <property type="nucleotide sequence ID" value="NZ_AP025225.1"/>
</dbReference>
<dbReference type="InterPro" id="IPR001296">
    <property type="entry name" value="Glyco_trans_1"/>
</dbReference>
<feature type="domain" description="Glycosyl transferase family 1" evidence="1">
    <location>
        <begin position="165"/>
        <end position="324"/>
    </location>
</feature>
<dbReference type="Pfam" id="PF00534">
    <property type="entry name" value="Glycos_transf_1"/>
    <property type="match status" value="1"/>
</dbReference>
<dbReference type="EMBL" id="AP025225">
    <property type="protein sequence ID" value="BDB96142.1"/>
    <property type="molecule type" value="Genomic_DNA"/>
</dbReference>
<evidence type="ECO:0000313" key="2">
    <source>
        <dbReference type="EMBL" id="BDB96142.1"/>
    </source>
</evidence>
<dbReference type="PANTHER" id="PTHR45947">
    <property type="entry name" value="SULFOQUINOVOSYL TRANSFERASE SQD2"/>
    <property type="match status" value="1"/>
</dbReference>
<sequence length="349" mass="38615">MRVANVMLMSGVGGTEQAFASYCNILPDFNHYSLAVAPKGAACISLIDKSKVKIKELNCVCSWDFVAAAKLCAILRREKIDVVILHGKRAIKIARFVAKKRKTIAVLHDKRHAKHAKSLDVLVSINKAMHAEVLEKYGKTSCARYIPNMVFCDAREVVCTSSSSKKSAERTLVIGALGRMSRDKGFQYLIDAMQILKNSGFSCKAIIGGVGKFKKHLEKTVIDKDLSGYVEFVGLVSDREEFYRSVDIVCVPSLRESFSLVVVEAMMHGKAVVSTDTDGPKEIIQHMHTGIIVRKESAKELAAAIKLLIRVDELREEIAENAVKDASEKYSRLSVGKQIHHMLESLCES</sequence>